<dbReference type="EMBL" id="WIUZ02000001">
    <property type="protein sequence ID" value="KAF9792321.1"/>
    <property type="molecule type" value="Genomic_DNA"/>
</dbReference>
<keyword evidence="7 11" id="KW-0175">Coiled coil</keyword>
<keyword evidence="8" id="KW-0539">Nucleus</keyword>
<evidence type="ECO:0000256" key="11">
    <source>
        <dbReference type="SAM" id="Coils"/>
    </source>
</evidence>
<feature type="coiled-coil region" evidence="11">
    <location>
        <begin position="286"/>
        <end position="429"/>
    </location>
</feature>
<evidence type="ECO:0000256" key="3">
    <source>
        <dbReference type="ARBA" id="ARBA00005498"/>
    </source>
</evidence>
<keyword evidence="9" id="KW-0131">Cell cycle</keyword>
<keyword evidence="10" id="KW-0137">Centromere</keyword>
<dbReference type="OrthoDB" id="8194677at2759"/>
<evidence type="ECO:0000256" key="2">
    <source>
        <dbReference type="ARBA" id="ARBA00004584"/>
    </source>
</evidence>
<comment type="caution">
    <text evidence="14">The sequence shown here is derived from an EMBL/GenBank/DDBJ whole genome shotgun (WGS) entry which is preliminary data.</text>
</comment>
<dbReference type="InterPro" id="IPR038275">
    <property type="entry name" value="Nuf2_N_sf"/>
</dbReference>
<evidence type="ECO:0000313" key="14">
    <source>
        <dbReference type="EMBL" id="KAF9792321.1"/>
    </source>
</evidence>
<feature type="domain" description="Kinetochore protein Nuf2 N-terminal" evidence="12">
    <location>
        <begin position="9"/>
        <end position="142"/>
    </location>
</feature>
<dbReference type="AlphaFoldDB" id="A0A9P6HQ16"/>
<evidence type="ECO:0000256" key="6">
    <source>
        <dbReference type="ARBA" id="ARBA00022776"/>
    </source>
</evidence>
<keyword evidence="5" id="KW-0132">Cell division</keyword>
<dbReference type="GO" id="GO:0031262">
    <property type="term" value="C:Ndc80 complex"/>
    <property type="evidence" value="ECO:0007669"/>
    <property type="project" value="InterPro"/>
</dbReference>
<dbReference type="Pfam" id="PF18595">
    <property type="entry name" value="Nuf2_DHR10-like"/>
    <property type="match status" value="1"/>
</dbReference>
<keyword evidence="6" id="KW-0498">Mitosis</keyword>
<organism evidence="14 15">
    <name type="scientific">Thelephora terrestris</name>
    <dbReference type="NCBI Taxonomy" id="56493"/>
    <lineage>
        <taxon>Eukaryota</taxon>
        <taxon>Fungi</taxon>
        <taxon>Dikarya</taxon>
        <taxon>Basidiomycota</taxon>
        <taxon>Agaricomycotina</taxon>
        <taxon>Agaricomycetes</taxon>
        <taxon>Thelephorales</taxon>
        <taxon>Thelephoraceae</taxon>
        <taxon>Thelephora</taxon>
    </lineage>
</organism>
<feature type="domain" description="Nuf2 DHR10-like" evidence="13">
    <location>
        <begin position="260"/>
        <end position="374"/>
    </location>
</feature>
<dbReference type="Proteomes" id="UP000736335">
    <property type="component" value="Unassembled WGS sequence"/>
</dbReference>
<evidence type="ECO:0000256" key="5">
    <source>
        <dbReference type="ARBA" id="ARBA00022618"/>
    </source>
</evidence>
<name>A0A9P6HQ16_9AGAM</name>
<dbReference type="Pfam" id="PF03800">
    <property type="entry name" value="Nuf2"/>
    <property type="match status" value="1"/>
</dbReference>
<protein>
    <submittedName>
        <fullName evidence="14">Nuf2 family-domain-containing protein</fullName>
    </submittedName>
</protein>
<evidence type="ECO:0000256" key="10">
    <source>
        <dbReference type="ARBA" id="ARBA00023328"/>
    </source>
</evidence>
<reference evidence="14" key="2">
    <citation type="submission" date="2020-11" db="EMBL/GenBank/DDBJ databases">
        <authorList>
            <consortium name="DOE Joint Genome Institute"/>
            <person name="Kuo A."/>
            <person name="Miyauchi S."/>
            <person name="Kiss E."/>
            <person name="Drula E."/>
            <person name="Kohler A."/>
            <person name="Sanchez-Garcia M."/>
            <person name="Andreopoulos B."/>
            <person name="Barry K.W."/>
            <person name="Bonito G."/>
            <person name="Buee M."/>
            <person name="Carver A."/>
            <person name="Chen C."/>
            <person name="Cichocki N."/>
            <person name="Clum A."/>
            <person name="Culley D."/>
            <person name="Crous P.W."/>
            <person name="Fauchery L."/>
            <person name="Girlanda M."/>
            <person name="Hayes R."/>
            <person name="Keri Z."/>
            <person name="Labutti K."/>
            <person name="Lipzen A."/>
            <person name="Lombard V."/>
            <person name="Magnuson J."/>
            <person name="Maillard F."/>
            <person name="Morin E."/>
            <person name="Murat C."/>
            <person name="Nolan M."/>
            <person name="Ohm R."/>
            <person name="Pangilinan J."/>
            <person name="Pereira M."/>
            <person name="Perotto S."/>
            <person name="Peter M."/>
            <person name="Riley R."/>
            <person name="Sitrit Y."/>
            <person name="Stielow B."/>
            <person name="Szollosi G."/>
            <person name="Zifcakova L."/>
            <person name="Stursova M."/>
            <person name="Spatafora J.W."/>
            <person name="Tedersoo L."/>
            <person name="Vaario L.-M."/>
            <person name="Yamada A."/>
            <person name="Yan M."/>
            <person name="Wang P."/>
            <person name="Xu J."/>
            <person name="Bruns T."/>
            <person name="Baldrian P."/>
            <person name="Vilgalys R."/>
            <person name="Henrissat B."/>
            <person name="Grigoriev I.V."/>
            <person name="Hibbett D."/>
            <person name="Nagy L.G."/>
            <person name="Martin F.M."/>
        </authorList>
    </citation>
    <scope>NUCLEOTIDE SEQUENCE</scope>
    <source>
        <strain evidence="14">UH-Tt-Lm1</strain>
    </source>
</reference>
<evidence type="ECO:0000256" key="8">
    <source>
        <dbReference type="ARBA" id="ARBA00023242"/>
    </source>
</evidence>
<evidence type="ECO:0000256" key="9">
    <source>
        <dbReference type="ARBA" id="ARBA00023306"/>
    </source>
</evidence>
<comment type="similarity">
    <text evidence="3">Belongs to the NUF2 family.</text>
</comment>
<accession>A0A9P6HQ16</accession>
<dbReference type="GO" id="GO:0051301">
    <property type="term" value="P:cell division"/>
    <property type="evidence" value="ECO:0007669"/>
    <property type="project" value="UniProtKB-KW"/>
</dbReference>
<keyword evidence="4" id="KW-0158">Chromosome</keyword>
<evidence type="ECO:0000256" key="4">
    <source>
        <dbReference type="ARBA" id="ARBA00022454"/>
    </source>
</evidence>
<sequence>MQRQQQPKQYSCPTLSFDEIISNFFSWGFSISHEQLLRPSQEFVVSIYWICLNRIKDLSQDGLGDAATATTALREHPDLYSSAINRVVFLHHMKGVAHMAKIPDFDLRDIAAPEPHRTRSHLSGFINLIRFIEEQEPHLASIRSRSSALVQDRERVAKASLEVQQKTSTIRAKYEELEPRCEALRTENAQGKVKLLMLKELHNKLTKESEQIKQEKAEQRQRKDAILNEMSVLSDAVLSTRSRIVQSPERIKRNIVTMSATALEDKKMVGTNEAKTRDLQAKINILVQVEKDVRACTEALQAIQKEKGSLEASIKDLADGKDTLEEKKTTKNELALKRERVRKQLFNAQEKLDRAVRHAQEKRNAGQQTIERLQVEYEEMVAERRDNDKEVEEYHVQEREVQKTMVQHMKQSENELNELLTEYWKLRHEADLYMEIMSNKVTES</sequence>
<evidence type="ECO:0000256" key="7">
    <source>
        <dbReference type="ARBA" id="ARBA00023054"/>
    </source>
</evidence>
<proteinExistence type="inferred from homology"/>
<evidence type="ECO:0000259" key="13">
    <source>
        <dbReference type="Pfam" id="PF18595"/>
    </source>
</evidence>
<comment type="subcellular location">
    <subcellularLocation>
        <location evidence="2">Chromosome</location>
        <location evidence="2">Centromere</location>
    </subcellularLocation>
    <subcellularLocation>
        <location evidence="1">Nucleus</location>
    </subcellularLocation>
</comment>
<evidence type="ECO:0000259" key="12">
    <source>
        <dbReference type="Pfam" id="PF03800"/>
    </source>
</evidence>
<keyword evidence="15" id="KW-1185">Reference proteome</keyword>
<reference evidence="14" key="1">
    <citation type="journal article" date="2020" name="Nat. Commun.">
        <title>Large-scale genome sequencing of mycorrhizal fungi provides insights into the early evolution of symbiotic traits.</title>
        <authorList>
            <person name="Miyauchi S."/>
            <person name="Kiss E."/>
            <person name="Kuo A."/>
            <person name="Drula E."/>
            <person name="Kohler A."/>
            <person name="Sanchez-Garcia M."/>
            <person name="Morin E."/>
            <person name="Andreopoulos B."/>
            <person name="Barry K.W."/>
            <person name="Bonito G."/>
            <person name="Buee M."/>
            <person name="Carver A."/>
            <person name="Chen C."/>
            <person name="Cichocki N."/>
            <person name="Clum A."/>
            <person name="Culley D."/>
            <person name="Crous P.W."/>
            <person name="Fauchery L."/>
            <person name="Girlanda M."/>
            <person name="Hayes R.D."/>
            <person name="Keri Z."/>
            <person name="LaButti K."/>
            <person name="Lipzen A."/>
            <person name="Lombard V."/>
            <person name="Magnuson J."/>
            <person name="Maillard F."/>
            <person name="Murat C."/>
            <person name="Nolan M."/>
            <person name="Ohm R.A."/>
            <person name="Pangilinan J."/>
            <person name="Pereira M.F."/>
            <person name="Perotto S."/>
            <person name="Peter M."/>
            <person name="Pfister S."/>
            <person name="Riley R."/>
            <person name="Sitrit Y."/>
            <person name="Stielow J.B."/>
            <person name="Szollosi G."/>
            <person name="Zifcakova L."/>
            <person name="Stursova M."/>
            <person name="Spatafora J.W."/>
            <person name="Tedersoo L."/>
            <person name="Vaario L.M."/>
            <person name="Yamada A."/>
            <person name="Yan M."/>
            <person name="Wang P."/>
            <person name="Xu J."/>
            <person name="Bruns T."/>
            <person name="Baldrian P."/>
            <person name="Vilgalys R."/>
            <person name="Dunand C."/>
            <person name="Henrissat B."/>
            <person name="Grigoriev I.V."/>
            <person name="Hibbett D."/>
            <person name="Nagy L.G."/>
            <person name="Martin F.M."/>
        </authorList>
    </citation>
    <scope>NUCLEOTIDE SEQUENCE</scope>
    <source>
        <strain evidence="14">UH-Tt-Lm1</strain>
    </source>
</reference>
<dbReference type="Gene3D" id="1.10.418.60">
    <property type="entry name" value="Ncd80 complex, Nuf2 subunit"/>
    <property type="match status" value="1"/>
</dbReference>
<gene>
    <name evidence="14" type="ORF">BJ322DRAFT_1028457</name>
</gene>
<evidence type="ECO:0000256" key="1">
    <source>
        <dbReference type="ARBA" id="ARBA00004123"/>
    </source>
</evidence>
<dbReference type="InterPro" id="IPR041112">
    <property type="entry name" value="Nuf2_DHR10-like"/>
</dbReference>
<dbReference type="InterPro" id="IPR005549">
    <property type="entry name" value="Kinetochore_Nuf2_N"/>
</dbReference>
<dbReference type="GO" id="GO:0005634">
    <property type="term" value="C:nucleus"/>
    <property type="evidence" value="ECO:0007669"/>
    <property type="project" value="UniProtKB-SubCell"/>
</dbReference>
<evidence type="ECO:0000313" key="15">
    <source>
        <dbReference type="Proteomes" id="UP000736335"/>
    </source>
</evidence>
<feature type="coiled-coil region" evidence="11">
    <location>
        <begin position="195"/>
        <end position="229"/>
    </location>
</feature>